<gene>
    <name evidence="2" type="ORF">JOB18_004459</name>
</gene>
<proteinExistence type="predicted"/>
<sequence length="152" mass="16989">MEVREPPEGCSLSSDVGETGESESFWRASGLYEGRTSHRAKEWFSVVSELTLRLHEGKPRMPDCDLESSSALNMEHAEDRAPSSVRPQTDIQRTVTCCSDNARTDPEVIYDDVPAENLQHSVKCKADIEQLNPKCYVFISVCTSECDISRTS</sequence>
<reference evidence="2" key="2">
    <citation type="submission" date="2021-03" db="EMBL/GenBank/DDBJ databases">
        <authorList>
            <person name="Guerrero-Cozar I."/>
            <person name="Gomez-Garrido J."/>
            <person name="Berbel C."/>
            <person name="Martinez-Blanch J.F."/>
            <person name="Alioto T."/>
            <person name="Claros M.G."/>
            <person name="Gagnaire P.A."/>
            <person name="Manchado M."/>
        </authorList>
    </citation>
    <scope>NUCLEOTIDE SEQUENCE</scope>
    <source>
        <strain evidence="2">Sse05_10M</strain>
        <tissue evidence="2">Blood</tissue>
    </source>
</reference>
<reference evidence="2 3" key="1">
    <citation type="journal article" date="2021" name="Sci. Rep.">
        <title>Chromosome anchoring in Senegalese sole (Solea senegalensis) reveals sex-associated markers and genome rearrangements in flatfish.</title>
        <authorList>
            <person name="Guerrero-Cozar I."/>
            <person name="Gomez-Garrido J."/>
            <person name="Berbel C."/>
            <person name="Martinez-Blanch J.F."/>
            <person name="Alioto T."/>
            <person name="Claros M.G."/>
            <person name="Gagnaire P.A."/>
            <person name="Manchado M."/>
        </authorList>
    </citation>
    <scope>NUCLEOTIDE SEQUENCE [LARGE SCALE GENOMIC DNA]</scope>
    <source>
        <strain evidence="2">Sse05_10M</strain>
    </source>
</reference>
<name>A0AAV6SR67_SOLSE</name>
<dbReference type="EMBL" id="JAGKHQ010000003">
    <property type="protein sequence ID" value="KAG7519239.1"/>
    <property type="molecule type" value="Genomic_DNA"/>
</dbReference>
<accession>A0AAV6SR67</accession>
<feature type="region of interest" description="Disordered" evidence="1">
    <location>
        <begin position="1"/>
        <end position="23"/>
    </location>
</feature>
<keyword evidence="3" id="KW-1185">Reference proteome</keyword>
<comment type="caution">
    <text evidence="2">The sequence shown here is derived from an EMBL/GenBank/DDBJ whole genome shotgun (WGS) entry which is preliminary data.</text>
</comment>
<organism evidence="2 3">
    <name type="scientific">Solea senegalensis</name>
    <name type="common">Senegalese sole</name>
    <dbReference type="NCBI Taxonomy" id="28829"/>
    <lineage>
        <taxon>Eukaryota</taxon>
        <taxon>Metazoa</taxon>
        <taxon>Chordata</taxon>
        <taxon>Craniata</taxon>
        <taxon>Vertebrata</taxon>
        <taxon>Euteleostomi</taxon>
        <taxon>Actinopterygii</taxon>
        <taxon>Neopterygii</taxon>
        <taxon>Teleostei</taxon>
        <taxon>Neoteleostei</taxon>
        <taxon>Acanthomorphata</taxon>
        <taxon>Carangaria</taxon>
        <taxon>Pleuronectiformes</taxon>
        <taxon>Pleuronectoidei</taxon>
        <taxon>Soleidae</taxon>
        <taxon>Solea</taxon>
    </lineage>
</organism>
<dbReference type="EMBL" id="JAGKHQ010000003">
    <property type="protein sequence ID" value="KAG7519238.1"/>
    <property type="molecule type" value="Genomic_DNA"/>
</dbReference>
<evidence type="ECO:0000313" key="3">
    <source>
        <dbReference type="Proteomes" id="UP000693946"/>
    </source>
</evidence>
<evidence type="ECO:0000256" key="1">
    <source>
        <dbReference type="SAM" id="MobiDB-lite"/>
    </source>
</evidence>
<evidence type="ECO:0000313" key="2">
    <source>
        <dbReference type="EMBL" id="KAG7519238.1"/>
    </source>
</evidence>
<dbReference type="Proteomes" id="UP000693946">
    <property type="component" value="Linkage Group LG11"/>
</dbReference>
<dbReference type="AlphaFoldDB" id="A0AAV6SR67"/>
<protein>
    <submittedName>
        <fullName evidence="2">Uncharacterized protein</fullName>
    </submittedName>
</protein>